<dbReference type="Gene3D" id="4.10.400.10">
    <property type="entry name" value="Low-density Lipoprotein Receptor"/>
    <property type="match status" value="4"/>
</dbReference>
<keyword evidence="17" id="KW-1185">Reference proteome</keyword>
<evidence type="ECO:0000256" key="5">
    <source>
        <dbReference type="ARBA" id="ARBA00022737"/>
    </source>
</evidence>
<dbReference type="GO" id="GO:0005886">
    <property type="term" value="C:plasma membrane"/>
    <property type="evidence" value="ECO:0007669"/>
    <property type="project" value="UniProtKB-SubCell"/>
</dbReference>
<dbReference type="InterPro" id="IPR016187">
    <property type="entry name" value="CTDL_fold"/>
</dbReference>
<dbReference type="PROSITE" id="PS00237">
    <property type="entry name" value="G_PROTEIN_RECEP_F1_1"/>
    <property type="match status" value="1"/>
</dbReference>
<feature type="transmembrane region" description="Helical" evidence="13">
    <location>
        <begin position="1082"/>
        <end position="1101"/>
    </location>
</feature>
<dbReference type="PROSITE" id="PS50068">
    <property type="entry name" value="LDLRA_2"/>
    <property type="match status" value="3"/>
</dbReference>
<evidence type="ECO:0000256" key="6">
    <source>
        <dbReference type="ARBA" id="ARBA00022989"/>
    </source>
</evidence>
<keyword evidence="4 13" id="KW-0812">Transmembrane</keyword>
<feature type="transmembrane region" description="Helical" evidence="13">
    <location>
        <begin position="1250"/>
        <end position="1276"/>
    </location>
</feature>
<keyword evidence="9 12" id="KW-1015">Disulfide bond</keyword>
<feature type="transmembrane region" description="Helical" evidence="13">
    <location>
        <begin position="1311"/>
        <end position="1330"/>
    </location>
</feature>
<dbReference type="InterPro" id="IPR017452">
    <property type="entry name" value="GPCR_Rhodpsn_7TM"/>
</dbReference>
<dbReference type="GO" id="GO:0009755">
    <property type="term" value="P:hormone-mediated signaling pathway"/>
    <property type="evidence" value="ECO:0007669"/>
    <property type="project" value="TreeGrafter"/>
</dbReference>
<comment type="subcellular location">
    <subcellularLocation>
        <location evidence="1">Cell membrane</location>
        <topology evidence="1">Multi-pass membrane protein</topology>
    </subcellularLocation>
</comment>
<dbReference type="InterPro" id="IPR000276">
    <property type="entry name" value="GPCR_Rhodpsn"/>
</dbReference>
<keyword evidence="3" id="KW-0433">Leucine-rich repeat</keyword>
<dbReference type="InterPro" id="IPR032675">
    <property type="entry name" value="LRR_dom_sf"/>
</dbReference>
<feature type="domain" description="G-protein coupled receptors family 1 profile" evidence="15">
    <location>
        <begin position="1094"/>
        <end position="1362"/>
    </location>
</feature>
<feature type="transmembrane region" description="Helical" evidence="13">
    <location>
        <begin position="1202"/>
        <end position="1221"/>
    </location>
</feature>
<evidence type="ECO:0000259" key="14">
    <source>
        <dbReference type="PROSITE" id="PS50041"/>
    </source>
</evidence>
<dbReference type="InterPro" id="IPR002172">
    <property type="entry name" value="LDrepeatLR_classA_rpt"/>
</dbReference>
<dbReference type="Gene3D" id="1.20.1070.10">
    <property type="entry name" value="Rhodopsin 7-helix transmembrane proteins"/>
    <property type="match status" value="1"/>
</dbReference>
<dbReference type="Pfam" id="PF00001">
    <property type="entry name" value="7tm_1"/>
    <property type="match status" value="1"/>
</dbReference>
<protein>
    <submittedName>
        <fullName evidence="16">Relaxin receptor-like protein</fullName>
    </submittedName>
</protein>
<dbReference type="InterPro" id="IPR001304">
    <property type="entry name" value="C-type_lectin-like"/>
</dbReference>
<dbReference type="Pfam" id="PF00057">
    <property type="entry name" value="Ldl_recept_a"/>
    <property type="match status" value="3"/>
</dbReference>
<feature type="disulfide bond" evidence="12">
    <location>
        <begin position="602"/>
        <end position="617"/>
    </location>
</feature>
<evidence type="ECO:0000256" key="13">
    <source>
        <dbReference type="SAM" id="Phobius"/>
    </source>
</evidence>
<reference evidence="16 17" key="1">
    <citation type="journal article" date="2021" name="Elife">
        <title>Chloroplast acquisition without the gene transfer in kleptoplastic sea slugs, Plakobranchus ocellatus.</title>
        <authorList>
            <person name="Maeda T."/>
            <person name="Takahashi S."/>
            <person name="Yoshida T."/>
            <person name="Shimamura S."/>
            <person name="Takaki Y."/>
            <person name="Nagai Y."/>
            <person name="Toyoda A."/>
            <person name="Suzuki Y."/>
            <person name="Arimoto A."/>
            <person name="Ishii H."/>
            <person name="Satoh N."/>
            <person name="Nishiyama T."/>
            <person name="Hasebe M."/>
            <person name="Maruyama T."/>
            <person name="Minagawa J."/>
            <person name="Obokata J."/>
            <person name="Shigenobu S."/>
        </authorList>
    </citation>
    <scope>NUCLEOTIDE SEQUENCE [LARGE SCALE GENOMIC DNA]</scope>
</reference>
<gene>
    <name evidence="16" type="ORF">PoB_001465600</name>
</gene>
<evidence type="ECO:0000313" key="16">
    <source>
        <dbReference type="EMBL" id="GFN88150.1"/>
    </source>
</evidence>
<sequence>MPVHNRVISSFRASVRPGRPWRARTCDRRVAADLRADLLSTLPPAPQFRLGGRKKSERWLGCNALDLLHQTTRSIFILNAWQPDSSTYWSSLDFIQGFVHMGRFKNRHEVTLLIFDGRNPENLTFNAVFYSEKVINAKLSMYVRRSNLRCVSLANIQELFNDTVMMVLIDVELPLEWFMPSLNTLSVDSGSGIVGAHYNTKRIRGRIYEIFTHSDRFYKTRLKFGAGETGPLVQAVEKHFDGVKAFDYNFRSLYNTMSRKVPYVSSRSSTLNALNDTISIVDIYTESFGSKVNMENIVTVAFSGYYWKLVAFLFYNSLYPVDYNTVKNVCSRQDMSLLTVRSLQETKAFSMRILYVLNTIVRAQLFYAGNVRVAFGLKRNMKSTGRRLHWAENRDLSYTNWAPNEPRQAASECVVWTFVPSPSTDGWVETGWQSARCGNDYAEVVICDRDVPPSNKLLNYTKHKISINVSSVLQKGSFAVVDSKNESIKRVVVSLSVAVASGFLYSEANEILEILDSEFRAIGQDLKDEMLSKLNLMVFFCGEDNDTNPESSRVPFSQVCDGRMDCRNGWDELFCSENGYPPCSSTELTCASGQCVPLEAWCDLSMDCQDGSDEADCELECPHRECSSGRCVPKSWFNDGHVDCSDGSDESNDLTQFELCIFICNRTKCVTTEMLNDKIVDCTGPEGPLDETIGALQSINCSITTQYKASNSWAPKCVLVRDNLGEMIGCRDFQHLTGCEDFSCPPGYVKCHESFCIPLSYVHDGRQDCDEGEDEGLGFLSNTETFFKCQFRQYQFITLQQVCDGREDCFYGEDELDCGFRCSPGFICLAGAIAASTNNKTTKLGDLSFIDRRTRFLDFSGTSAPDFLNTYPVGHMAFLLMLNLSGSSINTLESSRISYNSLGICKTEMRTQDFRLVQKIDLSFNRFTEIPHCSHLQLMTRLEELRLSHNPQLVIVQRRALRAQANLRVLDLSFTGITHLFGDTFDTLYSLKILRLAGSRLKFLSFIFPYGLEVISLENTPIVGFDQGIFQRIFYLRELRSPTYKLCCPLVLGPNIPTHACHSSQVAITSCTDLVEEIPLRGMLWVVSLSTLTGNILTLIYRLSRDRETMMKSYGFFVTNLIVSDLLMGVYLFIIAVVDTNFRGTYALHDYTWTQSATCSIAGSLATLSSLTSTLFVSLITADRFVAVRYPFGEVRFTSRSMVVATTIAWVFGISTAILPLTPLARDWVVFASSGMCLALPLQSERLPGWQYSAVLFVGVNFILFLFIGIGQGAIFKTLKESGKRTRQLFNRRSKQWETQRKQEFTIARQLSLVVMSNFIVWVPIITMGMMSLCGRAVGEAAYRWTAVLLLPLNSAINPLLYTMPALKKTLNDLIQDRTQTILTTTSFGRVLRRYSSNDSRSETSQHRTCGRRLLSRCCKLGPGTRKISRRRRLLLKCCRKIALLKLVRLEEGQQTEHLTVADARILQDKVNQLLIVVTT</sequence>
<dbReference type="SUPFAM" id="SSF56436">
    <property type="entry name" value="C-type lectin-like"/>
    <property type="match status" value="1"/>
</dbReference>
<keyword evidence="8 13" id="KW-0472">Membrane</keyword>
<dbReference type="InterPro" id="IPR023415">
    <property type="entry name" value="LDLR_class-A_CS"/>
</dbReference>
<feature type="domain" description="C-type lectin" evidence="14">
    <location>
        <begin position="307"/>
        <end position="437"/>
    </location>
</feature>
<dbReference type="CDD" id="cd00037">
    <property type="entry name" value="CLECT"/>
    <property type="match status" value="1"/>
</dbReference>
<dbReference type="SUPFAM" id="SSF52058">
    <property type="entry name" value="L domain-like"/>
    <property type="match status" value="1"/>
</dbReference>
<evidence type="ECO:0000256" key="7">
    <source>
        <dbReference type="ARBA" id="ARBA00023040"/>
    </source>
</evidence>
<feature type="transmembrane region" description="Helical" evidence="13">
    <location>
        <begin position="1161"/>
        <end position="1182"/>
    </location>
</feature>
<evidence type="ECO:0000313" key="17">
    <source>
        <dbReference type="Proteomes" id="UP000735302"/>
    </source>
</evidence>
<organism evidence="16 17">
    <name type="scientific">Plakobranchus ocellatus</name>
    <dbReference type="NCBI Taxonomy" id="259542"/>
    <lineage>
        <taxon>Eukaryota</taxon>
        <taxon>Metazoa</taxon>
        <taxon>Spiralia</taxon>
        <taxon>Lophotrochozoa</taxon>
        <taxon>Mollusca</taxon>
        <taxon>Gastropoda</taxon>
        <taxon>Heterobranchia</taxon>
        <taxon>Euthyneura</taxon>
        <taxon>Panpulmonata</taxon>
        <taxon>Sacoglossa</taxon>
        <taxon>Placobranchoidea</taxon>
        <taxon>Plakobranchidae</taxon>
        <taxon>Plakobranchus</taxon>
    </lineage>
</organism>
<keyword evidence="11" id="KW-0807">Transducer</keyword>
<dbReference type="PROSITE" id="PS50041">
    <property type="entry name" value="C_TYPE_LECTIN_2"/>
    <property type="match status" value="1"/>
</dbReference>
<proteinExistence type="predicted"/>
<comment type="caution">
    <text evidence="16">The sequence shown here is derived from an EMBL/GenBank/DDBJ whole genome shotgun (WGS) entry which is preliminary data.</text>
</comment>
<dbReference type="InterPro" id="IPR016186">
    <property type="entry name" value="C-type_lectin-like/link_sf"/>
</dbReference>
<dbReference type="EMBL" id="BLXT01001839">
    <property type="protein sequence ID" value="GFN88150.1"/>
    <property type="molecule type" value="Genomic_DNA"/>
</dbReference>
<comment type="caution">
    <text evidence="12">Lacks conserved residue(s) required for the propagation of feature annotation.</text>
</comment>
<evidence type="ECO:0000256" key="3">
    <source>
        <dbReference type="ARBA" id="ARBA00022614"/>
    </source>
</evidence>
<dbReference type="PROSITE" id="PS50262">
    <property type="entry name" value="G_PROTEIN_RECEP_F1_2"/>
    <property type="match status" value="1"/>
</dbReference>
<evidence type="ECO:0000256" key="11">
    <source>
        <dbReference type="ARBA" id="ARBA00023224"/>
    </source>
</evidence>
<dbReference type="CDD" id="cd00112">
    <property type="entry name" value="LDLa"/>
    <property type="match status" value="5"/>
</dbReference>
<dbReference type="SMART" id="SM00192">
    <property type="entry name" value="LDLa"/>
    <property type="match status" value="5"/>
</dbReference>
<feature type="transmembrane region" description="Helical" evidence="13">
    <location>
        <begin position="1113"/>
        <end position="1138"/>
    </location>
</feature>
<feature type="disulfide bond" evidence="12">
    <location>
        <begin position="744"/>
        <end position="756"/>
    </location>
</feature>
<keyword evidence="5" id="KW-0677">Repeat</keyword>
<evidence type="ECO:0000256" key="12">
    <source>
        <dbReference type="PROSITE-ProRule" id="PRU00124"/>
    </source>
</evidence>
<name>A0AAV3Z0P8_9GAST</name>
<keyword evidence="2" id="KW-1003">Cell membrane</keyword>
<evidence type="ECO:0000256" key="10">
    <source>
        <dbReference type="ARBA" id="ARBA00023170"/>
    </source>
</evidence>
<dbReference type="GO" id="GO:0007189">
    <property type="term" value="P:adenylate cyclase-activating G protein-coupled receptor signaling pathway"/>
    <property type="evidence" value="ECO:0007669"/>
    <property type="project" value="TreeGrafter"/>
</dbReference>
<dbReference type="Gene3D" id="3.10.100.10">
    <property type="entry name" value="Mannose-Binding Protein A, subunit A"/>
    <property type="match status" value="1"/>
</dbReference>
<feature type="disulfide bond" evidence="12">
    <location>
        <begin position="626"/>
        <end position="644"/>
    </location>
</feature>
<feature type="disulfide bond" evidence="12">
    <location>
        <begin position="583"/>
        <end position="595"/>
    </location>
</feature>
<dbReference type="InterPro" id="IPR036055">
    <property type="entry name" value="LDL_receptor-like_sf"/>
</dbReference>
<feature type="transmembrane region" description="Helical" evidence="13">
    <location>
        <begin position="1342"/>
        <end position="1362"/>
    </location>
</feature>
<dbReference type="PANTHER" id="PTHR24372">
    <property type="entry name" value="GLYCOPROTEIN HORMONE RECEPTOR"/>
    <property type="match status" value="1"/>
</dbReference>
<dbReference type="GO" id="GO:0008528">
    <property type="term" value="F:G protein-coupled peptide receptor activity"/>
    <property type="evidence" value="ECO:0007669"/>
    <property type="project" value="TreeGrafter"/>
</dbReference>
<dbReference type="SUPFAM" id="SSF57424">
    <property type="entry name" value="LDL receptor-like module"/>
    <property type="match status" value="4"/>
</dbReference>
<evidence type="ECO:0000256" key="8">
    <source>
        <dbReference type="ARBA" id="ARBA00023136"/>
    </source>
</evidence>
<feature type="disulfide bond" evidence="12">
    <location>
        <begin position="751"/>
        <end position="769"/>
    </location>
</feature>
<keyword evidence="10 16" id="KW-0675">Receptor</keyword>
<keyword evidence="7" id="KW-0297">G-protein coupled receptor</keyword>
<evidence type="ECO:0000256" key="4">
    <source>
        <dbReference type="ARBA" id="ARBA00022692"/>
    </source>
</evidence>
<dbReference type="PANTHER" id="PTHR24372:SF77">
    <property type="entry name" value="G-PROTEIN COUPLED RECEPTORS FAMILY 1 PROFILE DOMAIN-CONTAINING PROTEIN"/>
    <property type="match status" value="1"/>
</dbReference>
<dbReference type="PROSITE" id="PS01209">
    <property type="entry name" value="LDLRA_1"/>
    <property type="match status" value="1"/>
</dbReference>
<evidence type="ECO:0000259" key="15">
    <source>
        <dbReference type="PROSITE" id="PS50262"/>
    </source>
</evidence>
<accession>A0AAV3Z0P8</accession>
<evidence type="ECO:0000256" key="1">
    <source>
        <dbReference type="ARBA" id="ARBA00004651"/>
    </source>
</evidence>
<dbReference type="Gene3D" id="3.80.10.10">
    <property type="entry name" value="Ribonuclease Inhibitor"/>
    <property type="match status" value="1"/>
</dbReference>
<dbReference type="SUPFAM" id="SSF81321">
    <property type="entry name" value="Family A G protein-coupled receptor-like"/>
    <property type="match status" value="1"/>
</dbReference>
<evidence type="ECO:0000256" key="2">
    <source>
        <dbReference type="ARBA" id="ARBA00022475"/>
    </source>
</evidence>
<keyword evidence="6 13" id="KW-1133">Transmembrane helix</keyword>
<dbReference type="Proteomes" id="UP000735302">
    <property type="component" value="Unassembled WGS sequence"/>
</dbReference>
<feature type="disulfide bond" evidence="12">
    <location>
        <begin position="590"/>
        <end position="608"/>
    </location>
</feature>
<evidence type="ECO:0000256" key="9">
    <source>
        <dbReference type="ARBA" id="ARBA00023157"/>
    </source>
</evidence>
<dbReference type="PRINTS" id="PR00261">
    <property type="entry name" value="LDLRECEPTOR"/>
</dbReference>